<proteinExistence type="inferred from homology"/>
<evidence type="ECO:0000256" key="2">
    <source>
        <dbReference type="ARBA" id="ARBA00023002"/>
    </source>
</evidence>
<protein>
    <recommendedName>
        <fullName evidence="3">D-isomer specific 2-hydroxyacid dehydrogenase NAD-binding domain-containing protein</fullName>
    </recommendedName>
</protein>
<evidence type="ECO:0000313" key="5">
    <source>
        <dbReference type="Proteomes" id="UP001209540"/>
    </source>
</evidence>
<dbReference type="InterPro" id="IPR006140">
    <property type="entry name" value="D-isomer_DH_NAD-bd"/>
</dbReference>
<evidence type="ECO:0000259" key="3">
    <source>
        <dbReference type="Pfam" id="PF02826"/>
    </source>
</evidence>
<dbReference type="InterPro" id="IPR036291">
    <property type="entry name" value="NAD(P)-bd_dom_sf"/>
</dbReference>
<dbReference type="GO" id="GO:0016618">
    <property type="term" value="F:hydroxypyruvate reductase [NAD(P)H] activity"/>
    <property type="evidence" value="ECO:0007669"/>
    <property type="project" value="TreeGrafter"/>
</dbReference>
<dbReference type="GO" id="GO:0030267">
    <property type="term" value="F:glyoxylate reductase (NADPH) activity"/>
    <property type="evidence" value="ECO:0007669"/>
    <property type="project" value="TreeGrafter"/>
</dbReference>
<keyword evidence="2" id="KW-0560">Oxidoreductase</keyword>
<sequence length="166" mass="18773">MITKQNLIQLKLFTSGLRDIHVKFISNVVNGYDTLLYVDACDSRGIRVSHTPDVDNALSCYDLLKEQTHGLRWIGEQERLYLFVNVLLNKNTFHILNAPQLSMMKEGVIVVNTAHSRRINGPVLVDTMEDEKVKAVGLDIFEGEPNVIHPRLLSHPCTMLLPHTDA</sequence>
<reference evidence="4" key="2">
    <citation type="submission" date="2023-02" db="EMBL/GenBank/DDBJ databases">
        <authorList>
            <consortium name="DOE Joint Genome Institute"/>
            <person name="Mondo S.J."/>
            <person name="Chang Y."/>
            <person name="Wang Y."/>
            <person name="Ahrendt S."/>
            <person name="Andreopoulos W."/>
            <person name="Barry K."/>
            <person name="Beard J."/>
            <person name="Benny G.L."/>
            <person name="Blankenship S."/>
            <person name="Bonito G."/>
            <person name="Cuomo C."/>
            <person name="Desiro A."/>
            <person name="Gervers K.A."/>
            <person name="Hundley H."/>
            <person name="Kuo A."/>
            <person name="LaButti K."/>
            <person name="Lang B.F."/>
            <person name="Lipzen A."/>
            <person name="O'Donnell K."/>
            <person name="Pangilinan J."/>
            <person name="Reynolds N."/>
            <person name="Sandor L."/>
            <person name="Smith M.W."/>
            <person name="Tsang A."/>
            <person name="Grigoriev I.V."/>
            <person name="Stajich J.E."/>
            <person name="Spatafora J.W."/>
        </authorList>
    </citation>
    <scope>NUCLEOTIDE SEQUENCE</scope>
    <source>
        <strain evidence="4">RSA 2281</strain>
    </source>
</reference>
<dbReference type="Gene3D" id="3.40.50.720">
    <property type="entry name" value="NAD(P)-binding Rossmann-like Domain"/>
    <property type="match status" value="1"/>
</dbReference>
<comment type="similarity">
    <text evidence="1">Belongs to the D-isomer specific 2-hydroxyacid dehydrogenase family.</text>
</comment>
<dbReference type="GO" id="GO:0051287">
    <property type="term" value="F:NAD binding"/>
    <property type="evidence" value="ECO:0007669"/>
    <property type="project" value="InterPro"/>
</dbReference>
<evidence type="ECO:0000313" key="4">
    <source>
        <dbReference type="EMBL" id="KAI9245337.1"/>
    </source>
</evidence>
<keyword evidence="5" id="KW-1185">Reference proteome</keyword>
<dbReference type="InterPro" id="IPR050223">
    <property type="entry name" value="D-isomer_2-hydroxyacid_DH"/>
</dbReference>
<evidence type="ECO:0000256" key="1">
    <source>
        <dbReference type="ARBA" id="ARBA00005854"/>
    </source>
</evidence>
<dbReference type="PANTHER" id="PTHR10996:SF257">
    <property type="entry name" value="GLYOXYLATE REDUCTASE 1"/>
    <property type="match status" value="1"/>
</dbReference>
<dbReference type="Proteomes" id="UP001209540">
    <property type="component" value="Unassembled WGS sequence"/>
</dbReference>
<reference evidence="4" key="1">
    <citation type="journal article" date="2022" name="IScience">
        <title>Evolution of zygomycete secretomes and the origins of terrestrial fungal ecologies.</title>
        <authorList>
            <person name="Chang Y."/>
            <person name="Wang Y."/>
            <person name="Mondo S."/>
            <person name="Ahrendt S."/>
            <person name="Andreopoulos W."/>
            <person name="Barry K."/>
            <person name="Beard J."/>
            <person name="Benny G.L."/>
            <person name="Blankenship S."/>
            <person name="Bonito G."/>
            <person name="Cuomo C."/>
            <person name="Desiro A."/>
            <person name="Gervers K.A."/>
            <person name="Hundley H."/>
            <person name="Kuo A."/>
            <person name="LaButti K."/>
            <person name="Lang B.F."/>
            <person name="Lipzen A."/>
            <person name="O'Donnell K."/>
            <person name="Pangilinan J."/>
            <person name="Reynolds N."/>
            <person name="Sandor L."/>
            <person name="Smith M.E."/>
            <person name="Tsang A."/>
            <person name="Grigoriev I.V."/>
            <person name="Stajich J.E."/>
            <person name="Spatafora J.W."/>
        </authorList>
    </citation>
    <scope>NUCLEOTIDE SEQUENCE</scope>
    <source>
        <strain evidence="4">RSA 2281</strain>
    </source>
</reference>
<name>A0AAD5JWJ7_9FUNG</name>
<dbReference type="AlphaFoldDB" id="A0AAD5JWJ7"/>
<dbReference type="Pfam" id="PF02826">
    <property type="entry name" value="2-Hacid_dh_C"/>
    <property type="match status" value="1"/>
</dbReference>
<dbReference type="SUPFAM" id="SSF52283">
    <property type="entry name" value="Formate/glycerate dehydrogenase catalytic domain-like"/>
    <property type="match status" value="1"/>
</dbReference>
<dbReference type="EMBL" id="JAIXMP010000052">
    <property type="protein sequence ID" value="KAI9245337.1"/>
    <property type="molecule type" value="Genomic_DNA"/>
</dbReference>
<comment type="caution">
    <text evidence="4">The sequence shown here is derived from an EMBL/GenBank/DDBJ whole genome shotgun (WGS) entry which is preliminary data.</text>
</comment>
<accession>A0AAD5JWJ7</accession>
<dbReference type="PANTHER" id="PTHR10996">
    <property type="entry name" value="2-HYDROXYACID DEHYDROGENASE-RELATED"/>
    <property type="match status" value="1"/>
</dbReference>
<feature type="domain" description="D-isomer specific 2-hydroxyacid dehydrogenase NAD-binding" evidence="3">
    <location>
        <begin position="81"/>
        <end position="164"/>
    </location>
</feature>
<organism evidence="4 5">
    <name type="scientific">Phascolomyces articulosus</name>
    <dbReference type="NCBI Taxonomy" id="60185"/>
    <lineage>
        <taxon>Eukaryota</taxon>
        <taxon>Fungi</taxon>
        <taxon>Fungi incertae sedis</taxon>
        <taxon>Mucoromycota</taxon>
        <taxon>Mucoromycotina</taxon>
        <taxon>Mucoromycetes</taxon>
        <taxon>Mucorales</taxon>
        <taxon>Lichtheimiaceae</taxon>
        <taxon>Phascolomyces</taxon>
    </lineage>
</organism>
<dbReference type="SUPFAM" id="SSF51735">
    <property type="entry name" value="NAD(P)-binding Rossmann-fold domains"/>
    <property type="match status" value="1"/>
</dbReference>
<gene>
    <name evidence="4" type="ORF">BDA99DRAFT_543673</name>
</gene>
<dbReference type="GO" id="GO:0005829">
    <property type="term" value="C:cytosol"/>
    <property type="evidence" value="ECO:0007669"/>
    <property type="project" value="TreeGrafter"/>
</dbReference>